<keyword evidence="2" id="KW-0812">Transmembrane</keyword>
<evidence type="ECO:0000256" key="2">
    <source>
        <dbReference type="SAM" id="Phobius"/>
    </source>
</evidence>
<feature type="transmembrane region" description="Helical" evidence="2">
    <location>
        <begin position="21"/>
        <end position="42"/>
    </location>
</feature>
<dbReference type="InterPro" id="IPR005183">
    <property type="entry name" value="DUF305_CopM-like"/>
</dbReference>
<name>A0A3S3ZU32_9NOCA</name>
<comment type="caution">
    <text evidence="4">The sequence shown here is derived from an EMBL/GenBank/DDBJ whole genome shotgun (WGS) entry which is preliminary data.</text>
</comment>
<dbReference type="PANTHER" id="PTHR36933:SF1">
    <property type="entry name" value="SLL0788 PROTEIN"/>
    <property type="match status" value="1"/>
</dbReference>
<keyword evidence="2" id="KW-0472">Membrane</keyword>
<feature type="domain" description="DUF305" evidence="3">
    <location>
        <begin position="60"/>
        <end position="230"/>
    </location>
</feature>
<evidence type="ECO:0000256" key="1">
    <source>
        <dbReference type="SAM" id="MobiDB-lite"/>
    </source>
</evidence>
<gene>
    <name evidence="4" type="ORF">EGT67_18120</name>
</gene>
<feature type="region of interest" description="Disordered" evidence="1">
    <location>
        <begin position="135"/>
        <end position="158"/>
    </location>
</feature>
<dbReference type="EMBL" id="RKLP01000009">
    <property type="protein sequence ID" value="RVW08312.1"/>
    <property type="molecule type" value="Genomic_DNA"/>
</dbReference>
<proteinExistence type="predicted"/>
<organism evidence="4 5">
    <name type="scientific">Prescottella agglutinans</name>
    <dbReference type="NCBI Taxonomy" id="1644129"/>
    <lineage>
        <taxon>Bacteria</taxon>
        <taxon>Bacillati</taxon>
        <taxon>Actinomycetota</taxon>
        <taxon>Actinomycetes</taxon>
        <taxon>Mycobacteriales</taxon>
        <taxon>Nocardiaceae</taxon>
        <taxon>Prescottella</taxon>
    </lineage>
</organism>
<accession>A0A3S3ZU32</accession>
<dbReference type="OrthoDB" id="26872at2"/>
<keyword evidence="5" id="KW-1185">Reference proteome</keyword>
<sequence>MTEIETQTSNEVQPSKRSQRTALAVVGLIGVLAIGFALGFFARLPIDDGESAAPAADSVDVGFSQDMTVHHNQAIDMATIALTKSSDPAVKNLAYDILTTQQNQVGQMQGWLALWDRAPLPTGGYMTWMSEADGHGGHSGHAATGTATPAAHDPGKMPGMATPDEMSALGQASGRDLDVMFLQLMLRHHQGGLPMMEYGAQYADVPAVRNLAKTMVETQQGESTLMTGMLAERGAAPLPMN</sequence>
<keyword evidence="2" id="KW-1133">Transmembrane helix</keyword>
<dbReference type="RefSeq" id="WP_127917475.1">
    <property type="nucleotide sequence ID" value="NZ_RKLP01000009.1"/>
</dbReference>
<dbReference type="Gene3D" id="1.20.1260.10">
    <property type="match status" value="1"/>
</dbReference>
<dbReference type="Pfam" id="PF03713">
    <property type="entry name" value="DUF305"/>
    <property type="match status" value="1"/>
</dbReference>
<feature type="compositionally biased region" description="Low complexity" evidence="1">
    <location>
        <begin position="140"/>
        <end position="152"/>
    </location>
</feature>
<dbReference type="InterPro" id="IPR012347">
    <property type="entry name" value="Ferritin-like"/>
</dbReference>
<dbReference type="Proteomes" id="UP000286208">
    <property type="component" value="Unassembled WGS sequence"/>
</dbReference>
<dbReference type="AlphaFoldDB" id="A0A3S3ZU32"/>
<protein>
    <submittedName>
        <fullName evidence="4">DUF305 domain-containing protein</fullName>
    </submittedName>
</protein>
<dbReference type="PANTHER" id="PTHR36933">
    <property type="entry name" value="SLL0788 PROTEIN"/>
    <property type="match status" value="1"/>
</dbReference>
<evidence type="ECO:0000313" key="5">
    <source>
        <dbReference type="Proteomes" id="UP000286208"/>
    </source>
</evidence>
<reference evidence="4 5" key="1">
    <citation type="submission" date="2018-11" db="EMBL/GenBank/DDBJ databases">
        <title>Rhodococcus spongicola sp. nov. and Rhodococcus xishaensis sp. nov. from marine sponges.</title>
        <authorList>
            <person name="Li L."/>
            <person name="Lin H.W."/>
        </authorList>
    </citation>
    <scope>NUCLEOTIDE SEQUENCE [LARGE SCALE GENOMIC DNA]</scope>
    <source>
        <strain evidence="4 5">CCTCC AB2014297</strain>
    </source>
</reference>
<evidence type="ECO:0000259" key="3">
    <source>
        <dbReference type="Pfam" id="PF03713"/>
    </source>
</evidence>
<evidence type="ECO:0000313" key="4">
    <source>
        <dbReference type="EMBL" id="RVW08312.1"/>
    </source>
</evidence>